<organism evidence="1">
    <name type="scientific">Arundo donax</name>
    <name type="common">Giant reed</name>
    <name type="synonym">Donax arundinaceus</name>
    <dbReference type="NCBI Taxonomy" id="35708"/>
    <lineage>
        <taxon>Eukaryota</taxon>
        <taxon>Viridiplantae</taxon>
        <taxon>Streptophyta</taxon>
        <taxon>Embryophyta</taxon>
        <taxon>Tracheophyta</taxon>
        <taxon>Spermatophyta</taxon>
        <taxon>Magnoliopsida</taxon>
        <taxon>Liliopsida</taxon>
        <taxon>Poales</taxon>
        <taxon>Poaceae</taxon>
        <taxon>PACMAD clade</taxon>
        <taxon>Arundinoideae</taxon>
        <taxon>Arundineae</taxon>
        <taxon>Arundo</taxon>
    </lineage>
</organism>
<proteinExistence type="predicted"/>
<reference evidence="1" key="2">
    <citation type="journal article" date="2015" name="Data Brief">
        <title>Shoot transcriptome of the giant reed, Arundo donax.</title>
        <authorList>
            <person name="Barrero R.A."/>
            <person name="Guerrero F.D."/>
            <person name="Moolhuijzen P."/>
            <person name="Goolsby J.A."/>
            <person name="Tidwell J."/>
            <person name="Bellgard S.E."/>
            <person name="Bellgard M.I."/>
        </authorList>
    </citation>
    <scope>NUCLEOTIDE SEQUENCE</scope>
    <source>
        <tissue evidence="1">Shoot tissue taken approximately 20 cm above the soil surface</tissue>
    </source>
</reference>
<name>A0A0A9DLS3_ARUDO</name>
<dbReference type="AlphaFoldDB" id="A0A0A9DLS3"/>
<protein>
    <submittedName>
        <fullName evidence="1">Uncharacterized protein</fullName>
    </submittedName>
</protein>
<evidence type="ECO:0000313" key="1">
    <source>
        <dbReference type="EMBL" id="JAD87593.1"/>
    </source>
</evidence>
<dbReference type="EMBL" id="GBRH01210302">
    <property type="protein sequence ID" value="JAD87593.1"/>
    <property type="molecule type" value="Transcribed_RNA"/>
</dbReference>
<accession>A0A0A9DLS3</accession>
<sequence length="86" mass="9451">MEWPNAQTCRSRHPECATPLKLGRKHVMWKRISSSSVLLCIQQNSHEESVMGAAAVVQACSCGAAARLQWTSASALDTEEPLRQVD</sequence>
<reference evidence="1" key="1">
    <citation type="submission" date="2014-09" db="EMBL/GenBank/DDBJ databases">
        <authorList>
            <person name="Magalhaes I.L.F."/>
            <person name="Oliveira U."/>
            <person name="Santos F.R."/>
            <person name="Vidigal T.H.D.A."/>
            <person name="Brescovit A.D."/>
            <person name="Santos A.J."/>
        </authorList>
    </citation>
    <scope>NUCLEOTIDE SEQUENCE</scope>
    <source>
        <tissue evidence="1">Shoot tissue taken approximately 20 cm above the soil surface</tissue>
    </source>
</reference>